<evidence type="ECO:0000256" key="1">
    <source>
        <dbReference type="ARBA" id="ARBA00009477"/>
    </source>
</evidence>
<dbReference type="PANTHER" id="PTHR30469">
    <property type="entry name" value="MULTIDRUG RESISTANCE PROTEIN MDTA"/>
    <property type="match status" value="1"/>
</dbReference>
<feature type="domain" description="CzcB-like barrel-sandwich hybrid" evidence="4">
    <location>
        <begin position="74"/>
        <end position="219"/>
    </location>
</feature>
<protein>
    <submittedName>
        <fullName evidence="5">Multidrug resistance protein MdtA</fullName>
    </submittedName>
</protein>
<organism evidence="5 6">
    <name type="scientific">Pontiella sulfatireligans</name>
    <dbReference type="NCBI Taxonomy" id="2750658"/>
    <lineage>
        <taxon>Bacteria</taxon>
        <taxon>Pseudomonadati</taxon>
        <taxon>Kiritimatiellota</taxon>
        <taxon>Kiritimatiellia</taxon>
        <taxon>Kiritimatiellales</taxon>
        <taxon>Pontiellaceae</taxon>
        <taxon>Pontiella</taxon>
    </lineage>
</organism>
<feature type="region of interest" description="Disordered" evidence="3">
    <location>
        <begin position="378"/>
        <end position="423"/>
    </location>
</feature>
<evidence type="ECO:0000259" key="4">
    <source>
        <dbReference type="Pfam" id="PF25973"/>
    </source>
</evidence>
<evidence type="ECO:0000313" key="5">
    <source>
        <dbReference type="EMBL" id="VGO22652.1"/>
    </source>
</evidence>
<dbReference type="Pfam" id="PF25973">
    <property type="entry name" value="BSH_CzcB"/>
    <property type="match status" value="1"/>
</dbReference>
<evidence type="ECO:0000256" key="2">
    <source>
        <dbReference type="SAM" id="Coils"/>
    </source>
</evidence>
<reference evidence="5 6" key="1">
    <citation type="submission" date="2019-04" db="EMBL/GenBank/DDBJ databases">
        <authorList>
            <person name="Van Vliet M D."/>
        </authorList>
    </citation>
    <scope>NUCLEOTIDE SEQUENCE [LARGE SCALE GENOMIC DNA]</scope>
    <source>
        <strain evidence="5 6">F21</strain>
    </source>
</reference>
<dbReference type="Gene3D" id="2.40.50.100">
    <property type="match status" value="1"/>
</dbReference>
<name>A0A6C2UQS9_9BACT</name>
<accession>A0A6C2UQS9</accession>
<dbReference type="RefSeq" id="WP_136064168.1">
    <property type="nucleotide sequence ID" value="NZ_CAAHFH010000002.1"/>
</dbReference>
<dbReference type="EMBL" id="CAAHFH010000002">
    <property type="protein sequence ID" value="VGO22652.1"/>
    <property type="molecule type" value="Genomic_DNA"/>
</dbReference>
<dbReference type="AlphaFoldDB" id="A0A6C2UQS9"/>
<dbReference type="InterPro" id="IPR058647">
    <property type="entry name" value="BSH_CzcB-like"/>
</dbReference>
<feature type="compositionally biased region" description="Gly residues" evidence="3">
    <location>
        <begin position="389"/>
        <end position="403"/>
    </location>
</feature>
<dbReference type="GO" id="GO:0015562">
    <property type="term" value="F:efflux transmembrane transporter activity"/>
    <property type="evidence" value="ECO:0007669"/>
    <property type="project" value="TreeGrafter"/>
</dbReference>
<dbReference type="InterPro" id="IPR006143">
    <property type="entry name" value="RND_pump_MFP"/>
</dbReference>
<evidence type="ECO:0000313" key="6">
    <source>
        <dbReference type="Proteomes" id="UP000346198"/>
    </source>
</evidence>
<dbReference type="NCBIfam" id="TIGR01730">
    <property type="entry name" value="RND_mfp"/>
    <property type="match status" value="1"/>
</dbReference>
<gene>
    <name evidence="5" type="primary">mdtA_3</name>
    <name evidence="5" type="ORF">SCARR_04747</name>
</gene>
<dbReference type="Proteomes" id="UP000346198">
    <property type="component" value="Unassembled WGS sequence"/>
</dbReference>
<keyword evidence="6" id="KW-1185">Reference proteome</keyword>
<dbReference type="Gene3D" id="1.10.287.470">
    <property type="entry name" value="Helix hairpin bin"/>
    <property type="match status" value="1"/>
</dbReference>
<dbReference type="Gene3D" id="2.40.30.170">
    <property type="match status" value="1"/>
</dbReference>
<feature type="coiled-coil region" evidence="2">
    <location>
        <begin position="164"/>
        <end position="191"/>
    </location>
</feature>
<keyword evidence="2" id="KW-0175">Coiled coil</keyword>
<dbReference type="GO" id="GO:1990281">
    <property type="term" value="C:efflux pump complex"/>
    <property type="evidence" value="ECO:0007669"/>
    <property type="project" value="TreeGrafter"/>
</dbReference>
<sequence>MNNATRRTVSIVIGIAFILGGFLAARYFMKNKPAAQRSRGMSSMVPVVETLKMKGADHIRAIECLGTVMADKDAALQPEVNGRIVAVAPGLVEGGLVKKGDVLVEIESVDYELALAKTEANLLTAQSNYRIEEGQQDVVRHEMQLMGDEQEGAYRDLMLREPQLRSAEANVKSAELAVESAKLNLERTKIRAPFDAVVVSETADIGDYAQSSKVLVELAATDRYFVHASIPLSSLEPLPKIGNQPYAATLTLSDGTTRTAQTYRLLPSLTEKGRMARMLLTTDHPYSGEGRPMLINEYVRVRIEGETIKDALLLPRIYLRDGNVVWTIDGENKLRILPATVLQGYADDILVRVEGPSQFEAVISDLPAAVEGMELRRVGEPAPQMKPGMGEGAGRGKGAGQGKPGTEKPDGQQQQKKQKPNGE</sequence>
<proteinExistence type="inferred from homology"/>
<dbReference type="SUPFAM" id="SSF111369">
    <property type="entry name" value="HlyD-like secretion proteins"/>
    <property type="match status" value="1"/>
</dbReference>
<evidence type="ECO:0000256" key="3">
    <source>
        <dbReference type="SAM" id="MobiDB-lite"/>
    </source>
</evidence>
<comment type="similarity">
    <text evidence="1">Belongs to the membrane fusion protein (MFP) (TC 8.A.1) family.</text>
</comment>